<dbReference type="EMBL" id="BTRK01000005">
    <property type="protein sequence ID" value="GMR55712.1"/>
    <property type="molecule type" value="Genomic_DNA"/>
</dbReference>
<keyword evidence="4" id="KW-1185">Reference proteome</keyword>
<sequence length="268" mass="31989">TLVHRRSHRSDLGYAYFARMNRQKERNDSRREDDLESKKRRVDKDDDIGRRVKKEVYQEEEEVQILFFRSKDQSKRNDSTEELLKKAKEKNKSLKAQLKESKENEAELSRRVEQFELLWRVKTETAEELLSKSEELARINRLFEGACLEARKAQLRAEEAEKKLAEVTTANSAKGSDDMMRNLKQEQRISGLIRERDRLKKEVDTARRNMEEKYISDRKLEDMHQENRELKEKLAKMEQMLADADSLNGHTKMLERKLKEETEERSRL</sequence>
<comment type="caution">
    <text evidence="3">The sequence shown here is derived from an EMBL/GenBank/DDBJ whole genome shotgun (WGS) entry which is preliminary data.</text>
</comment>
<proteinExistence type="predicted"/>
<protein>
    <submittedName>
        <fullName evidence="3">Uncharacterized protein</fullName>
    </submittedName>
</protein>
<evidence type="ECO:0000313" key="4">
    <source>
        <dbReference type="Proteomes" id="UP001328107"/>
    </source>
</evidence>
<gene>
    <name evidence="3" type="ORF">PMAYCL1PPCAC_25907</name>
</gene>
<feature type="region of interest" description="Disordered" evidence="2">
    <location>
        <begin position="22"/>
        <end position="44"/>
    </location>
</feature>
<feature type="coiled-coil region" evidence="1">
    <location>
        <begin position="70"/>
        <end position="118"/>
    </location>
</feature>
<evidence type="ECO:0000313" key="3">
    <source>
        <dbReference type="EMBL" id="GMR55712.1"/>
    </source>
</evidence>
<feature type="region of interest" description="Disordered" evidence="2">
    <location>
        <begin position="244"/>
        <end position="268"/>
    </location>
</feature>
<dbReference type="AlphaFoldDB" id="A0AAN5D430"/>
<accession>A0AAN5D430</accession>
<evidence type="ECO:0000256" key="2">
    <source>
        <dbReference type="SAM" id="MobiDB-lite"/>
    </source>
</evidence>
<evidence type="ECO:0000256" key="1">
    <source>
        <dbReference type="SAM" id="Coils"/>
    </source>
</evidence>
<dbReference type="Proteomes" id="UP001328107">
    <property type="component" value="Unassembled WGS sequence"/>
</dbReference>
<name>A0AAN5D430_9BILA</name>
<feature type="compositionally biased region" description="Basic and acidic residues" evidence="2">
    <location>
        <begin position="252"/>
        <end position="268"/>
    </location>
</feature>
<feature type="non-terminal residue" evidence="3">
    <location>
        <position position="268"/>
    </location>
</feature>
<keyword evidence="1" id="KW-0175">Coiled coil</keyword>
<feature type="non-terminal residue" evidence="3">
    <location>
        <position position="1"/>
    </location>
</feature>
<reference evidence="4" key="1">
    <citation type="submission" date="2022-10" db="EMBL/GenBank/DDBJ databases">
        <title>Genome assembly of Pristionchus species.</title>
        <authorList>
            <person name="Yoshida K."/>
            <person name="Sommer R.J."/>
        </authorList>
    </citation>
    <scope>NUCLEOTIDE SEQUENCE [LARGE SCALE GENOMIC DNA]</scope>
    <source>
        <strain evidence="4">RS5460</strain>
    </source>
</reference>
<organism evidence="3 4">
    <name type="scientific">Pristionchus mayeri</name>
    <dbReference type="NCBI Taxonomy" id="1317129"/>
    <lineage>
        <taxon>Eukaryota</taxon>
        <taxon>Metazoa</taxon>
        <taxon>Ecdysozoa</taxon>
        <taxon>Nematoda</taxon>
        <taxon>Chromadorea</taxon>
        <taxon>Rhabditida</taxon>
        <taxon>Rhabditina</taxon>
        <taxon>Diplogasteromorpha</taxon>
        <taxon>Diplogasteroidea</taxon>
        <taxon>Neodiplogasteridae</taxon>
        <taxon>Pristionchus</taxon>
    </lineage>
</organism>